<evidence type="ECO:0000313" key="3">
    <source>
        <dbReference type="Proteomes" id="UP000663836"/>
    </source>
</evidence>
<proteinExistence type="predicted"/>
<protein>
    <submittedName>
        <fullName evidence="2">Uncharacterized protein</fullName>
    </submittedName>
</protein>
<organism evidence="2 3">
    <name type="scientific">Rotaria sordida</name>
    <dbReference type="NCBI Taxonomy" id="392033"/>
    <lineage>
        <taxon>Eukaryota</taxon>
        <taxon>Metazoa</taxon>
        <taxon>Spiralia</taxon>
        <taxon>Gnathifera</taxon>
        <taxon>Rotifera</taxon>
        <taxon>Eurotatoria</taxon>
        <taxon>Bdelloidea</taxon>
        <taxon>Philodinida</taxon>
        <taxon>Philodinidae</taxon>
        <taxon>Rotaria</taxon>
    </lineage>
</organism>
<dbReference type="Proteomes" id="UP000663836">
    <property type="component" value="Unassembled WGS sequence"/>
</dbReference>
<accession>A0A819GP45</accession>
<evidence type="ECO:0000313" key="2">
    <source>
        <dbReference type="EMBL" id="CAF3889076.1"/>
    </source>
</evidence>
<name>A0A819GP45_9BILA</name>
<sequence length="73" mass="8233">MTANEVIQLQFELLFSSATDDEGPSFDDDDNSSDSDSNVEVTSTIDESENELVRLSTYLQLESQFDNDDDQNF</sequence>
<dbReference type="AlphaFoldDB" id="A0A819GP45"/>
<evidence type="ECO:0000256" key="1">
    <source>
        <dbReference type="SAM" id="MobiDB-lite"/>
    </source>
</evidence>
<gene>
    <name evidence="2" type="ORF">JBS370_LOCUS20265</name>
</gene>
<dbReference type="EMBL" id="CAJOBD010002533">
    <property type="protein sequence ID" value="CAF3889076.1"/>
    <property type="molecule type" value="Genomic_DNA"/>
</dbReference>
<reference evidence="2" key="1">
    <citation type="submission" date="2021-02" db="EMBL/GenBank/DDBJ databases">
        <authorList>
            <person name="Nowell W R."/>
        </authorList>
    </citation>
    <scope>NUCLEOTIDE SEQUENCE</scope>
</reference>
<comment type="caution">
    <text evidence="2">The sequence shown here is derived from an EMBL/GenBank/DDBJ whole genome shotgun (WGS) entry which is preliminary data.</text>
</comment>
<feature type="compositionally biased region" description="Acidic residues" evidence="1">
    <location>
        <begin position="19"/>
        <end position="33"/>
    </location>
</feature>
<feature type="region of interest" description="Disordered" evidence="1">
    <location>
        <begin position="18"/>
        <end position="47"/>
    </location>
</feature>